<evidence type="ECO:0000256" key="6">
    <source>
        <dbReference type="ARBA" id="ARBA00022989"/>
    </source>
</evidence>
<feature type="transmembrane region" description="Helical" evidence="11">
    <location>
        <begin position="90"/>
        <end position="113"/>
    </location>
</feature>
<evidence type="ECO:0000256" key="7">
    <source>
        <dbReference type="ARBA" id="ARBA00023002"/>
    </source>
</evidence>
<dbReference type="InterPro" id="IPR013121">
    <property type="entry name" value="Fe_red_NAD-bd_6"/>
</dbReference>
<dbReference type="CDD" id="cd06186">
    <property type="entry name" value="NOX_Duox_like_FAD_NADP"/>
    <property type="match status" value="1"/>
</dbReference>
<dbReference type="GO" id="GO:0006879">
    <property type="term" value="P:intracellular iron ion homeostasis"/>
    <property type="evidence" value="ECO:0007669"/>
    <property type="project" value="TreeGrafter"/>
</dbReference>
<evidence type="ECO:0000313" key="14">
    <source>
        <dbReference type="Proteomes" id="UP000838763"/>
    </source>
</evidence>
<evidence type="ECO:0000256" key="1">
    <source>
        <dbReference type="ARBA" id="ARBA00004141"/>
    </source>
</evidence>
<dbReference type="InterPro" id="IPR013112">
    <property type="entry name" value="FAD-bd_8"/>
</dbReference>
<dbReference type="OrthoDB" id="167398at2759"/>
<comment type="similarity">
    <text evidence="2">Belongs to the ferric reductase (FRE) family.</text>
</comment>
<dbReference type="GO" id="GO:0006826">
    <property type="term" value="P:iron ion transport"/>
    <property type="evidence" value="ECO:0007669"/>
    <property type="project" value="TreeGrafter"/>
</dbReference>
<gene>
    <name evidence="13" type="ORF">PPNO1_LOCUS3225</name>
</gene>
<keyword evidence="4 11" id="KW-0812">Transmembrane</keyword>
<dbReference type="GO" id="GO:0005886">
    <property type="term" value="C:plasma membrane"/>
    <property type="evidence" value="ECO:0007669"/>
    <property type="project" value="TreeGrafter"/>
</dbReference>
<sequence length="428" mass="48606">MPATFGYKCLQNVGWCTIPPRVESLIIVVFIILNTLLCVIGYPFFDGNLYFPTMRSQVSTLQAVIHSIGYTQLVLDDGGMPLYKWYWTEYFWWTGEIATISMCAILGFSVFWMRRQLYETFLVLHIVLSIIVLITMLGHVSIFLGRFDFPIFGKMTYHPESNTVRLVVPCSTSIYKPAPGTFYYIYAINDKRPWESHPFTMAYTTPERQPSQLERVGLLQQDLRPQYDALDEEVEPSMTFLIRPYDSFTSRIRDRAAAGKSKARVLVEGPYGTTHAFEKFEHVLFIVGGSGIVVPLSYLEVLNRSQTVKSVTIVWSVREPAFAEEVLKHDVPATIHNGKVDIQVYLTRGFSSDPDATPPEWSKLVNVVSGRPDVHSTVEYAAYRSDGESLAVVSCGPAIMADDSRQASVSMLARGFHRIEYFQEAFNW</sequence>
<dbReference type="Proteomes" id="UP000838763">
    <property type="component" value="Unassembled WGS sequence"/>
</dbReference>
<dbReference type="Gene3D" id="3.40.50.80">
    <property type="entry name" value="Nucleotide-binding domain of ferredoxin-NADP reductase (FNR) module"/>
    <property type="match status" value="1"/>
</dbReference>
<feature type="transmembrane region" description="Helical" evidence="11">
    <location>
        <begin position="25"/>
        <end position="45"/>
    </location>
</feature>
<evidence type="ECO:0000256" key="9">
    <source>
        <dbReference type="ARBA" id="ARBA00023136"/>
    </source>
</evidence>
<comment type="caution">
    <text evidence="13">The sequence shown here is derived from an EMBL/GenBank/DDBJ whole genome shotgun (WGS) entry which is preliminary data.</text>
</comment>
<dbReference type="PROSITE" id="PS51384">
    <property type="entry name" value="FAD_FR"/>
    <property type="match status" value="1"/>
</dbReference>
<keyword evidence="10" id="KW-0325">Glycoprotein</keyword>
<dbReference type="Pfam" id="PF08022">
    <property type="entry name" value="FAD_binding_8"/>
    <property type="match status" value="1"/>
</dbReference>
<organism evidence="13 14">
    <name type="scientific">Parascedosporium putredinis</name>
    <dbReference type="NCBI Taxonomy" id="1442378"/>
    <lineage>
        <taxon>Eukaryota</taxon>
        <taxon>Fungi</taxon>
        <taxon>Dikarya</taxon>
        <taxon>Ascomycota</taxon>
        <taxon>Pezizomycotina</taxon>
        <taxon>Sordariomycetes</taxon>
        <taxon>Hypocreomycetidae</taxon>
        <taxon>Microascales</taxon>
        <taxon>Microascaceae</taxon>
        <taxon>Parascedosporium</taxon>
    </lineage>
</organism>
<dbReference type="Pfam" id="PF01794">
    <property type="entry name" value="Ferric_reduct"/>
    <property type="match status" value="1"/>
</dbReference>
<proteinExistence type="inferred from homology"/>
<evidence type="ECO:0000256" key="8">
    <source>
        <dbReference type="ARBA" id="ARBA00023065"/>
    </source>
</evidence>
<evidence type="ECO:0000256" key="11">
    <source>
        <dbReference type="SAM" id="Phobius"/>
    </source>
</evidence>
<dbReference type="GO" id="GO:0015677">
    <property type="term" value="P:copper ion import"/>
    <property type="evidence" value="ECO:0007669"/>
    <property type="project" value="TreeGrafter"/>
</dbReference>
<evidence type="ECO:0000256" key="10">
    <source>
        <dbReference type="ARBA" id="ARBA00023180"/>
    </source>
</evidence>
<dbReference type="AlphaFoldDB" id="A0A9P1GZ07"/>
<dbReference type="InterPro" id="IPR013130">
    <property type="entry name" value="Fe3_Rdtase_TM_dom"/>
</dbReference>
<evidence type="ECO:0000256" key="5">
    <source>
        <dbReference type="ARBA" id="ARBA00022982"/>
    </source>
</evidence>
<evidence type="ECO:0000256" key="2">
    <source>
        <dbReference type="ARBA" id="ARBA00006278"/>
    </source>
</evidence>
<keyword evidence="8" id="KW-0406">Ion transport</keyword>
<evidence type="ECO:0000313" key="13">
    <source>
        <dbReference type="EMBL" id="CAI4213476.1"/>
    </source>
</evidence>
<keyword evidence="5" id="KW-0249">Electron transport</keyword>
<comment type="subcellular location">
    <subcellularLocation>
        <location evidence="1">Membrane</location>
        <topology evidence="1">Multi-pass membrane protein</topology>
    </subcellularLocation>
</comment>
<name>A0A9P1GZ07_9PEZI</name>
<keyword evidence="7" id="KW-0560">Oxidoreductase</keyword>
<keyword evidence="3" id="KW-0813">Transport</keyword>
<keyword evidence="9 11" id="KW-0472">Membrane</keyword>
<dbReference type="PANTHER" id="PTHR32361">
    <property type="entry name" value="FERRIC/CUPRIC REDUCTASE TRANSMEMBRANE COMPONENT"/>
    <property type="match status" value="1"/>
</dbReference>
<feature type="transmembrane region" description="Helical" evidence="11">
    <location>
        <begin position="120"/>
        <end position="144"/>
    </location>
</feature>
<dbReference type="EMBL" id="CALLCH030000008">
    <property type="protein sequence ID" value="CAI4213476.1"/>
    <property type="molecule type" value="Genomic_DNA"/>
</dbReference>
<dbReference type="InterPro" id="IPR051410">
    <property type="entry name" value="Ferric/Cupric_Reductase"/>
</dbReference>
<dbReference type="Pfam" id="PF08030">
    <property type="entry name" value="NAD_binding_6"/>
    <property type="match status" value="1"/>
</dbReference>
<accession>A0A9P1GZ07</accession>
<protein>
    <recommendedName>
        <fullName evidence="12">FAD-binding FR-type domain-containing protein</fullName>
    </recommendedName>
</protein>
<reference evidence="13" key="1">
    <citation type="submission" date="2022-11" db="EMBL/GenBank/DDBJ databases">
        <authorList>
            <person name="Scott C."/>
            <person name="Bruce N."/>
        </authorList>
    </citation>
    <scope>NUCLEOTIDE SEQUENCE</scope>
</reference>
<feature type="domain" description="FAD-binding FR-type" evidence="12">
    <location>
        <begin position="120"/>
        <end position="277"/>
    </location>
</feature>
<dbReference type="InterPro" id="IPR017927">
    <property type="entry name" value="FAD-bd_FR_type"/>
</dbReference>
<dbReference type="GO" id="GO:0000293">
    <property type="term" value="F:ferric-chelate reductase activity"/>
    <property type="evidence" value="ECO:0007669"/>
    <property type="project" value="UniProtKB-ARBA"/>
</dbReference>
<keyword evidence="6 11" id="KW-1133">Transmembrane helix</keyword>
<dbReference type="SUPFAM" id="SSF52343">
    <property type="entry name" value="Ferredoxin reductase-like, C-terminal NADP-linked domain"/>
    <property type="match status" value="1"/>
</dbReference>
<keyword evidence="14" id="KW-1185">Reference proteome</keyword>
<evidence type="ECO:0000256" key="3">
    <source>
        <dbReference type="ARBA" id="ARBA00022448"/>
    </source>
</evidence>
<evidence type="ECO:0000259" key="12">
    <source>
        <dbReference type="PROSITE" id="PS51384"/>
    </source>
</evidence>
<dbReference type="PANTHER" id="PTHR32361:SF9">
    <property type="entry name" value="FERRIC REDUCTASE TRANSMEMBRANE COMPONENT 3-RELATED"/>
    <property type="match status" value="1"/>
</dbReference>
<evidence type="ECO:0000256" key="4">
    <source>
        <dbReference type="ARBA" id="ARBA00022692"/>
    </source>
</evidence>
<dbReference type="InterPro" id="IPR039261">
    <property type="entry name" value="FNR_nucleotide-bd"/>
</dbReference>